<reference evidence="1" key="2">
    <citation type="submission" date="2020-09" db="EMBL/GenBank/DDBJ databases">
        <authorList>
            <person name="Sun Q."/>
            <person name="Kim S."/>
        </authorList>
    </citation>
    <scope>NUCLEOTIDE SEQUENCE</scope>
    <source>
        <strain evidence="1">KCTC 12113</strain>
    </source>
</reference>
<organism evidence="1 2">
    <name type="scientific">Arenibacter certesii</name>
    <dbReference type="NCBI Taxonomy" id="228955"/>
    <lineage>
        <taxon>Bacteria</taxon>
        <taxon>Pseudomonadati</taxon>
        <taxon>Bacteroidota</taxon>
        <taxon>Flavobacteriia</taxon>
        <taxon>Flavobacteriales</taxon>
        <taxon>Flavobacteriaceae</taxon>
        <taxon>Arenibacter</taxon>
    </lineage>
</organism>
<gene>
    <name evidence="1" type="ORF">GCM10007383_24840</name>
</gene>
<accession>A0A918IYP9</accession>
<reference evidence="1" key="1">
    <citation type="journal article" date="2014" name="Int. J. Syst. Evol. Microbiol.">
        <title>Complete genome sequence of Corynebacterium casei LMG S-19264T (=DSM 44701T), isolated from a smear-ripened cheese.</title>
        <authorList>
            <consortium name="US DOE Joint Genome Institute (JGI-PGF)"/>
            <person name="Walter F."/>
            <person name="Albersmeier A."/>
            <person name="Kalinowski J."/>
            <person name="Ruckert C."/>
        </authorList>
    </citation>
    <scope>NUCLEOTIDE SEQUENCE</scope>
    <source>
        <strain evidence="1">KCTC 12113</strain>
    </source>
</reference>
<evidence type="ECO:0000313" key="1">
    <source>
        <dbReference type="EMBL" id="GGW39155.1"/>
    </source>
</evidence>
<evidence type="ECO:0000313" key="2">
    <source>
        <dbReference type="Proteomes" id="UP000634668"/>
    </source>
</evidence>
<name>A0A918IYP9_9FLAO</name>
<sequence length="214" mass="25108">MDYLKTLDNIKNSISKGEELNATNKLIAIGLIEKEKESYRINEEDSFVYFYEDVIDSEIAFDFEEKLTAPVYEVAQSDATNCINTFSSIKKLEENSSLYSWLQNAIRFTDHLALHYLQEIINEVPEKQGDAGTERSRYIQINQKKNDAEKAGRIMDNLYDCRNNLEHRKIKDSEVSDYQRIIPPNYKRAKKQVIKRYPEALICFRDSFVEFYAK</sequence>
<protein>
    <submittedName>
        <fullName evidence="1">Uncharacterized protein</fullName>
    </submittedName>
</protein>
<proteinExistence type="predicted"/>
<dbReference type="RefSeq" id="WP_026813664.1">
    <property type="nucleotide sequence ID" value="NZ_BMWP01000017.1"/>
</dbReference>
<keyword evidence="2" id="KW-1185">Reference proteome</keyword>
<dbReference type="Proteomes" id="UP000634668">
    <property type="component" value="Unassembled WGS sequence"/>
</dbReference>
<dbReference type="EMBL" id="BMWP01000017">
    <property type="protein sequence ID" value="GGW39155.1"/>
    <property type="molecule type" value="Genomic_DNA"/>
</dbReference>
<dbReference type="AlphaFoldDB" id="A0A918IYP9"/>
<comment type="caution">
    <text evidence="1">The sequence shown here is derived from an EMBL/GenBank/DDBJ whole genome shotgun (WGS) entry which is preliminary data.</text>
</comment>